<feature type="region of interest" description="Disordered" evidence="2">
    <location>
        <begin position="80"/>
        <end position="126"/>
    </location>
</feature>
<evidence type="ECO:0000256" key="2">
    <source>
        <dbReference type="SAM" id="MobiDB-lite"/>
    </source>
</evidence>
<dbReference type="SUPFAM" id="SSF46785">
    <property type="entry name" value="Winged helix' DNA-binding domain"/>
    <property type="match status" value="1"/>
</dbReference>
<organism evidence="4 5">
    <name type="scientific">Thamnidium elegans</name>
    <dbReference type="NCBI Taxonomy" id="101142"/>
    <lineage>
        <taxon>Eukaryota</taxon>
        <taxon>Fungi</taxon>
        <taxon>Fungi incertae sedis</taxon>
        <taxon>Mucoromycota</taxon>
        <taxon>Mucoromycotina</taxon>
        <taxon>Mucoromycetes</taxon>
        <taxon>Mucorales</taxon>
        <taxon>Mucorineae</taxon>
        <taxon>Mucoraceae</taxon>
        <taxon>Thamnidium</taxon>
    </lineage>
</organism>
<keyword evidence="5" id="KW-1185">Reference proteome</keyword>
<evidence type="ECO:0000313" key="5">
    <source>
        <dbReference type="Proteomes" id="UP000613177"/>
    </source>
</evidence>
<dbReference type="Pfam" id="PF08839">
    <property type="entry name" value="CDT1"/>
    <property type="match status" value="1"/>
</dbReference>
<evidence type="ECO:0000259" key="3">
    <source>
        <dbReference type="Pfam" id="PF08839"/>
    </source>
</evidence>
<feature type="region of interest" description="Disordered" evidence="2">
    <location>
        <begin position="233"/>
        <end position="263"/>
    </location>
</feature>
<feature type="coiled-coil region" evidence="1">
    <location>
        <begin position="146"/>
        <end position="180"/>
    </location>
</feature>
<sequence length="490" mass="55983">MKDQIRLQIRGRKNATSTPTSDVLKNKKMADATTAFRPFEEVHFEPTKVEKPVRKSGRIATKKMKQTVLNLKAVGSDETAINTPKRKADNLPKETKKKHKVIHSSDDNTIKERDLQTKEKEDSTNTRIENEEITVKSVESVVDKRIEVKEREVELIEKKVEMKEKQVEAKEKLVEMKEKKVDKDIQEKKVTVEKAKITTKEIVVEKRKANDMIAQEETVVKRLNNAADDLFNAADKSNDAEEETPNYETPVDSLSPPSGLTEEPYTPPVYAEASSAPYKTYLTEADKIRIEEEKLTLTKLRKALDIVITDRMARSKPTLYHQIEPVLRNSTRKSVTISHVCKVMYVAPNLYTIEAKELRDFGGKVTEAFSIQFDKEWQVPLAGKDFQKRSDLLKNGLDNYFNTHKEPDATVPEMKLPRLSLVVDKKDWINQAHLPAGIKALLETHKKISEAEEESKKPKPKPVGTVKDRMAALRARVSDKKKKMMRNILS</sequence>
<evidence type="ECO:0000313" key="4">
    <source>
        <dbReference type="EMBL" id="KAG2236639.1"/>
    </source>
</evidence>
<name>A0A8H7STG2_9FUNG</name>
<proteinExistence type="predicted"/>
<reference evidence="4" key="1">
    <citation type="submission" date="2021-01" db="EMBL/GenBank/DDBJ databases">
        <title>Metabolic potential, ecology and presence of endohyphal bacteria is reflected in genomic diversity of Mucoromycotina.</title>
        <authorList>
            <person name="Muszewska A."/>
            <person name="Okrasinska A."/>
            <person name="Steczkiewicz K."/>
            <person name="Drgas O."/>
            <person name="Orlowska M."/>
            <person name="Perlinska-Lenart U."/>
            <person name="Aleksandrzak-Piekarczyk T."/>
            <person name="Szatraj K."/>
            <person name="Zielenkiewicz U."/>
            <person name="Pilsyk S."/>
            <person name="Malc E."/>
            <person name="Mieczkowski P."/>
            <person name="Kruszewska J.S."/>
            <person name="Biernat P."/>
            <person name="Pawlowska J."/>
        </authorList>
    </citation>
    <scope>NUCLEOTIDE SEQUENCE</scope>
    <source>
        <strain evidence="4">WA0000018081</strain>
    </source>
</reference>
<protein>
    <recommendedName>
        <fullName evidence="3">CDT1 Geminin-binding domain-containing protein</fullName>
    </recommendedName>
</protein>
<feature type="region of interest" description="Disordered" evidence="2">
    <location>
        <begin position="1"/>
        <end position="22"/>
    </location>
</feature>
<dbReference type="EMBL" id="JAEPRE010000015">
    <property type="protein sequence ID" value="KAG2236639.1"/>
    <property type="molecule type" value="Genomic_DNA"/>
</dbReference>
<dbReference type="InterPro" id="IPR014939">
    <property type="entry name" value="CDT1_Gemini-bd-like"/>
</dbReference>
<feature type="domain" description="CDT1 Geminin-binding" evidence="3">
    <location>
        <begin position="297"/>
        <end position="374"/>
    </location>
</feature>
<dbReference type="Proteomes" id="UP000613177">
    <property type="component" value="Unassembled WGS sequence"/>
</dbReference>
<dbReference type="AlphaFoldDB" id="A0A8H7STG2"/>
<feature type="compositionally biased region" description="Basic and acidic residues" evidence="2">
    <location>
        <begin position="103"/>
        <end position="126"/>
    </location>
</feature>
<comment type="caution">
    <text evidence="4">The sequence shown here is derived from an EMBL/GenBank/DDBJ whole genome shotgun (WGS) entry which is preliminary data.</text>
</comment>
<keyword evidence="1" id="KW-0175">Coiled coil</keyword>
<feature type="region of interest" description="Disordered" evidence="2">
    <location>
        <begin position="449"/>
        <end position="468"/>
    </location>
</feature>
<dbReference type="InterPro" id="IPR036390">
    <property type="entry name" value="WH_DNA-bd_sf"/>
</dbReference>
<evidence type="ECO:0000256" key="1">
    <source>
        <dbReference type="SAM" id="Coils"/>
    </source>
</evidence>
<gene>
    <name evidence="4" type="ORF">INT48_000194</name>
</gene>
<accession>A0A8H7STG2</accession>